<dbReference type="PANTHER" id="PTHR40277">
    <property type="entry name" value="BLL5419 PROTEIN"/>
    <property type="match status" value="1"/>
</dbReference>
<evidence type="ECO:0000256" key="5">
    <source>
        <dbReference type="ARBA" id="ARBA00023136"/>
    </source>
</evidence>
<dbReference type="PANTHER" id="PTHR40277:SF1">
    <property type="entry name" value="BLL5419 PROTEIN"/>
    <property type="match status" value="1"/>
</dbReference>
<sequence length="109" mass="12142">MSETPIRAPNRSMLIRVIGTLIALSLLLYLLSQQGWEQIRDALQQISLWRIALAFGLITVSRFAVAARWHVLLRSSGLSIPYRSTLKITYAGLFASNFLPTTIGGDVVR</sequence>
<feature type="transmembrane region" description="Helical" evidence="6">
    <location>
        <begin position="51"/>
        <end position="73"/>
    </location>
</feature>
<evidence type="ECO:0000256" key="1">
    <source>
        <dbReference type="ARBA" id="ARBA00004651"/>
    </source>
</evidence>
<protein>
    <recommendedName>
        <fullName evidence="8">Flippase-like domain-containing protein</fullName>
    </recommendedName>
</protein>
<accession>X1FJS2</accession>
<dbReference type="Pfam" id="PF03706">
    <property type="entry name" value="LPG_synthase_TM"/>
    <property type="match status" value="1"/>
</dbReference>
<feature type="transmembrane region" description="Helical" evidence="6">
    <location>
        <begin position="12"/>
        <end position="31"/>
    </location>
</feature>
<reference evidence="7" key="1">
    <citation type="journal article" date="2014" name="Front. Microbiol.">
        <title>High frequency of phylogenetically diverse reductive dehalogenase-homologous genes in deep subseafloor sedimentary metagenomes.</title>
        <authorList>
            <person name="Kawai M."/>
            <person name="Futagami T."/>
            <person name="Toyoda A."/>
            <person name="Takaki Y."/>
            <person name="Nishi S."/>
            <person name="Hori S."/>
            <person name="Arai W."/>
            <person name="Tsubouchi T."/>
            <person name="Morono Y."/>
            <person name="Uchiyama I."/>
            <person name="Ito T."/>
            <person name="Fujiyama A."/>
            <person name="Inagaki F."/>
            <person name="Takami H."/>
        </authorList>
    </citation>
    <scope>NUCLEOTIDE SEQUENCE</scope>
    <source>
        <strain evidence="7">Expedition CK06-06</strain>
    </source>
</reference>
<keyword evidence="5 6" id="KW-0472">Membrane</keyword>
<feature type="non-terminal residue" evidence="7">
    <location>
        <position position="109"/>
    </location>
</feature>
<dbReference type="EMBL" id="BARU01010123">
    <property type="protein sequence ID" value="GAH45207.1"/>
    <property type="molecule type" value="Genomic_DNA"/>
</dbReference>
<keyword evidence="3 6" id="KW-0812">Transmembrane</keyword>
<evidence type="ECO:0008006" key="8">
    <source>
        <dbReference type="Google" id="ProtNLM"/>
    </source>
</evidence>
<keyword evidence="2" id="KW-1003">Cell membrane</keyword>
<name>X1FJS2_9ZZZZ</name>
<dbReference type="InterPro" id="IPR022791">
    <property type="entry name" value="L-PG_synthase/AglD"/>
</dbReference>
<comment type="subcellular location">
    <subcellularLocation>
        <location evidence="1">Cell membrane</location>
        <topology evidence="1">Multi-pass membrane protein</topology>
    </subcellularLocation>
</comment>
<evidence type="ECO:0000256" key="4">
    <source>
        <dbReference type="ARBA" id="ARBA00022989"/>
    </source>
</evidence>
<evidence type="ECO:0000256" key="2">
    <source>
        <dbReference type="ARBA" id="ARBA00022475"/>
    </source>
</evidence>
<proteinExistence type="predicted"/>
<evidence type="ECO:0000313" key="7">
    <source>
        <dbReference type="EMBL" id="GAH45207.1"/>
    </source>
</evidence>
<dbReference type="AlphaFoldDB" id="X1FJS2"/>
<organism evidence="7">
    <name type="scientific">marine sediment metagenome</name>
    <dbReference type="NCBI Taxonomy" id="412755"/>
    <lineage>
        <taxon>unclassified sequences</taxon>
        <taxon>metagenomes</taxon>
        <taxon>ecological metagenomes</taxon>
    </lineage>
</organism>
<comment type="caution">
    <text evidence="7">The sequence shown here is derived from an EMBL/GenBank/DDBJ whole genome shotgun (WGS) entry which is preliminary data.</text>
</comment>
<evidence type="ECO:0000256" key="6">
    <source>
        <dbReference type="SAM" id="Phobius"/>
    </source>
</evidence>
<dbReference type="GO" id="GO:0005886">
    <property type="term" value="C:plasma membrane"/>
    <property type="evidence" value="ECO:0007669"/>
    <property type="project" value="UniProtKB-SubCell"/>
</dbReference>
<keyword evidence="4 6" id="KW-1133">Transmembrane helix</keyword>
<gene>
    <name evidence="7" type="ORF">S03H2_19386</name>
</gene>
<evidence type="ECO:0000256" key="3">
    <source>
        <dbReference type="ARBA" id="ARBA00022692"/>
    </source>
</evidence>